<name>A0A0K8RB35_IXORI</name>
<evidence type="ECO:0000256" key="1">
    <source>
        <dbReference type="ARBA" id="ARBA00004613"/>
    </source>
</evidence>
<dbReference type="GO" id="GO:0005576">
    <property type="term" value="C:extracellular region"/>
    <property type="evidence" value="ECO:0007669"/>
    <property type="project" value="UniProtKB-SubCell"/>
</dbReference>
<evidence type="ECO:0000256" key="5">
    <source>
        <dbReference type="ARBA" id="ARBA00034321"/>
    </source>
</evidence>
<keyword evidence="3" id="KW-0732">Signal</keyword>
<dbReference type="InterPro" id="IPR021971">
    <property type="entry name" value="Salp15"/>
</dbReference>
<comment type="subcellular location">
    <subcellularLocation>
        <location evidence="1">Secreted</location>
    </subcellularLocation>
</comment>
<comment type="similarity">
    <text evidence="5">Belongs to the salp15 family.</text>
</comment>
<keyword evidence="6" id="KW-1133">Transmembrane helix</keyword>
<feature type="transmembrane region" description="Helical" evidence="6">
    <location>
        <begin position="6"/>
        <end position="26"/>
    </location>
</feature>
<protein>
    <submittedName>
        <fullName evidence="7">Putative salp15</fullName>
    </submittedName>
</protein>
<evidence type="ECO:0000256" key="3">
    <source>
        <dbReference type="ARBA" id="ARBA00022729"/>
    </source>
</evidence>
<evidence type="ECO:0000256" key="6">
    <source>
        <dbReference type="SAM" id="Phobius"/>
    </source>
</evidence>
<keyword evidence="2" id="KW-0964">Secreted</keyword>
<reference evidence="7" key="1">
    <citation type="submission" date="2012-12" db="EMBL/GenBank/DDBJ databases">
        <title>Identification and characterization of a phenylalanine ammonia-lyase gene family in Isatis indigotica Fort.</title>
        <authorList>
            <person name="Liu Q."/>
            <person name="Chen J."/>
            <person name="Zhou X."/>
            <person name="Di P."/>
            <person name="Xiao Y."/>
            <person name="Xuan H."/>
            <person name="Zhang L."/>
            <person name="Chen W."/>
        </authorList>
    </citation>
    <scope>NUCLEOTIDE SEQUENCE</scope>
    <source>
        <tissue evidence="7">Salivary gland</tissue>
    </source>
</reference>
<evidence type="ECO:0000256" key="4">
    <source>
        <dbReference type="ARBA" id="ARBA00023180"/>
    </source>
</evidence>
<sequence>MKNSGFSFFIIQTARLIVAMVVLFAICKPIAAGFEITGVDNIAPNCEEKIKPLCRHTQHGFLEKITVKLRDCRATCTYRSNAKPNTELVGGLWVFKGEHEEVILPPGMPCAFKATCDKNGKCLCDSCN</sequence>
<accession>A0A0K8RB35</accession>
<organism evidence="7">
    <name type="scientific">Ixodes ricinus</name>
    <name type="common">Common tick</name>
    <name type="synonym">Acarus ricinus</name>
    <dbReference type="NCBI Taxonomy" id="34613"/>
    <lineage>
        <taxon>Eukaryota</taxon>
        <taxon>Metazoa</taxon>
        <taxon>Ecdysozoa</taxon>
        <taxon>Arthropoda</taxon>
        <taxon>Chelicerata</taxon>
        <taxon>Arachnida</taxon>
        <taxon>Acari</taxon>
        <taxon>Parasitiformes</taxon>
        <taxon>Ixodida</taxon>
        <taxon>Ixodoidea</taxon>
        <taxon>Ixodidae</taxon>
        <taxon>Ixodinae</taxon>
        <taxon>Ixodes</taxon>
    </lineage>
</organism>
<evidence type="ECO:0000313" key="7">
    <source>
        <dbReference type="EMBL" id="JAA68296.1"/>
    </source>
</evidence>
<dbReference type="Pfam" id="PF12115">
    <property type="entry name" value="Salp15"/>
    <property type="match status" value="1"/>
</dbReference>
<keyword evidence="6" id="KW-0812">Transmembrane</keyword>
<dbReference type="AlphaFoldDB" id="A0A0K8RB35"/>
<keyword evidence="6" id="KW-0472">Membrane</keyword>
<proteinExistence type="evidence at transcript level"/>
<keyword evidence="4" id="KW-0325">Glycoprotein</keyword>
<dbReference type="EMBL" id="GADI01005512">
    <property type="protein sequence ID" value="JAA68296.1"/>
    <property type="molecule type" value="mRNA"/>
</dbReference>
<evidence type="ECO:0000256" key="2">
    <source>
        <dbReference type="ARBA" id="ARBA00022525"/>
    </source>
</evidence>